<evidence type="ECO:0000313" key="3">
    <source>
        <dbReference type="EMBL" id="AVO27431.1"/>
    </source>
</evidence>
<evidence type="ECO:0000259" key="1">
    <source>
        <dbReference type="Pfam" id="PF00557"/>
    </source>
</evidence>
<dbReference type="InterPro" id="IPR050659">
    <property type="entry name" value="Peptidase_M24B"/>
</dbReference>
<dbReference type="SUPFAM" id="SSF55920">
    <property type="entry name" value="Creatinase/aminopeptidase"/>
    <property type="match status" value="1"/>
</dbReference>
<proteinExistence type="predicted"/>
<dbReference type="Proteomes" id="UP000536773">
    <property type="component" value="Unassembled WGS sequence"/>
</dbReference>
<dbReference type="GO" id="GO:0004177">
    <property type="term" value="F:aminopeptidase activity"/>
    <property type="evidence" value="ECO:0007669"/>
    <property type="project" value="UniProtKB-KW"/>
</dbReference>
<accession>A0A1M6S223</accession>
<dbReference type="Pfam" id="PF01321">
    <property type="entry name" value="Creatinase_N"/>
    <property type="match status" value="1"/>
</dbReference>
<keyword evidence="4" id="KW-0645">Protease</keyword>
<name>A0A1M6S223_MEGEL</name>
<organism evidence="4 6">
    <name type="scientific">Megasphaera elsdenii</name>
    <dbReference type="NCBI Taxonomy" id="907"/>
    <lineage>
        <taxon>Bacteria</taxon>
        <taxon>Bacillati</taxon>
        <taxon>Bacillota</taxon>
        <taxon>Negativicutes</taxon>
        <taxon>Veillonellales</taxon>
        <taxon>Veillonellaceae</taxon>
        <taxon>Megasphaera</taxon>
    </lineage>
</organism>
<dbReference type="InterPro" id="IPR000587">
    <property type="entry name" value="Creatinase_N"/>
</dbReference>
<protein>
    <submittedName>
        <fullName evidence="4">Aminopeptidase P family protein</fullName>
    </submittedName>
</protein>
<evidence type="ECO:0000313" key="6">
    <source>
        <dbReference type="Proteomes" id="UP000536773"/>
    </source>
</evidence>
<dbReference type="InterPro" id="IPR000994">
    <property type="entry name" value="Pept_M24"/>
</dbReference>
<dbReference type="EMBL" id="JABBJH010000005">
    <property type="protein sequence ID" value="NMK38688.1"/>
    <property type="molecule type" value="Genomic_DNA"/>
</dbReference>
<keyword evidence="4" id="KW-0031">Aminopeptidase</keyword>
<feature type="domain" description="Creatinase N-terminal" evidence="2">
    <location>
        <begin position="5"/>
        <end position="113"/>
    </location>
</feature>
<dbReference type="AlphaFoldDB" id="A0A1M6S223"/>
<evidence type="ECO:0000259" key="2">
    <source>
        <dbReference type="Pfam" id="PF01321"/>
    </source>
</evidence>
<dbReference type="EMBL" id="CP027569">
    <property type="protein sequence ID" value="AVO27431.1"/>
    <property type="molecule type" value="Genomic_DNA"/>
</dbReference>
<dbReference type="SUPFAM" id="SSF53092">
    <property type="entry name" value="Creatinase/prolidase N-terminal domain"/>
    <property type="match status" value="1"/>
</dbReference>
<evidence type="ECO:0000313" key="4">
    <source>
        <dbReference type="EMBL" id="NMK38688.1"/>
    </source>
</evidence>
<dbReference type="InterPro" id="IPR029149">
    <property type="entry name" value="Creatin/AminoP/Spt16_N"/>
</dbReference>
<dbReference type="PANTHER" id="PTHR46112">
    <property type="entry name" value="AMINOPEPTIDASE"/>
    <property type="match status" value="1"/>
</dbReference>
<dbReference type="Proteomes" id="UP000238358">
    <property type="component" value="Chromosome"/>
</dbReference>
<dbReference type="OrthoDB" id="9806388at2"/>
<dbReference type="Gene3D" id="3.40.350.10">
    <property type="entry name" value="Creatinase/prolidase N-terminal domain"/>
    <property type="match status" value="1"/>
</dbReference>
<sequence>MIEQRIARLRAFLQEHDADGVIIVQPENLRYFSAFTGGEGALVIGLDQAVLWTDSRYTEQAANQSGTWYDIKNHHNALSSSIRSSLNDMEIGVAGYEENFLTHFMYENISDGALCGFLPCDLTSLRAVKEPYELKATRKASNIADRAFADLLPYIKPGVTEKELAARLESNMLLLGSEEKSFTTIVASGRRSAMPHGTASPKVIEAGDFVTFDFGAVWEGYHSDITRTVVVGKASQAQKDFYNLILEGQKLGVSLVKAGVSRREVDFAVRNYFARYHVSQYFTHSLGHGTGLEIHEQPVLSPKSTGVLEENMIVTVEPGLYIEGKFGVRIEDSVAVTANGCEILTKTPKELMELL</sequence>
<reference evidence="4 6" key="2">
    <citation type="submission" date="2020-04" db="EMBL/GenBank/DDBJ databases">
        <authorList>
            <person name="Hitch T.C.A."/>
            <person name="Wylensek D."/>
            <person name="Clavel T."/>
        </authorList>
    </citation>
    <scope>NUCLEOTIDE SEQUENCE [LARGE SCALE GENOMIC DNA]</scope>
    <source>
        <strain evidence="4 6">WCA-386-APC-2A</strain>
    </source>
</reference>
<dbReference type="CDD" id="cd01092">
    <property type="entry name" value="APP-like"/>
    <property type="match status" value="1"/>
</dbReference>
<gene>
    <name evidence="3" type="ORF">C6Y28_07375</name>
    <name evidence="4" type="ORF">HG933_04740</name>
</gene>
<dbReference type="Pfam" id="PF00557">
    <property type="entry name" value="Peptidase_M24"/>
    <property type="match status" value="1"/>
</dbReference>
<keyword evidence="4" id="KW-0378">Hydrolase</keyword>
<dbReference type="InterPro" id="IPR036005">
    <property type="entry name" value="Creatinase/aminopeptidase-like"/>
</dbReference>
<dbReference type="Gene3D" id="3.90.230.10">
    <property type="entry name" value="Creatinase/methionine aminopeptidase superfamily"/>
    <property type="match status" value="1"/>
</dbReference>
<reference evidence="3 5" key="1">
    <citation type="journal article" date="2018" name="Genome Announc.">
        <title>Complete genomes of two Megasphaera elsdenii strains, NCIMB 702410 and ATCC 25940.</title>
        <authorList>
            <person name="Hatmaker E.A."/>
            <person name="O'Dell K."/>
            <person name="Riley L.A."/>
            <person name="Klingeman D.M."/>
            <person name="Guss A.M."/>
        </authorList>
    </citation>
    <scope>NUCLEOTIDE SEQUENCE [LARGE SCALE GENOMIC DNA]</scope>
    <source>
        <strain evidence="3 5">NCIMB702410</strain>
    </source>
</reference>
<feature type="domain" description="Peptidase M24" evidence="1">
    <location>
        <begin position="136"/>
        <end position="338"/>
    </location>
</feature>
<dbReference type="PANTHER" id="PTHR46112:SF3">
    <property type="entry name" value="AMINOPEPTIDASE YPDF"/>
    <property type="match status" value="1"/>
</dbReference>
<dbReference type="RefSeq" id="WP_022498322.1">
    <property type="nucleotide sequence ID" value="NZ_CALDUZ010000052.1"/>
</dbReference>
<evidence type="ECO:0000313" key="5">
    <source>
        <dbReference type="Proteomes" id="UP000238358"/>
    </source>
</evidence>